<comment type="caution">
    <text evidence="2">The sequence shown here is derived from an EMBL/GenBank/DDBJ whole genome shotgun (WGS) entry which is preliminary data.</text>
</comment>
<organism evidence="2">
    <name type="scientific">marine sediment metagenome</name>
    <dbReference type="NCBI Taxonomy" id="412755"/>
    <lineage>
        <taxon>unclassified sequences</taxon>
        <taxon>metagenomes</taxon>
        <taxon>ecological metagenomes</taxon>
    </lineage>
</organism>
<reference evidence="2" key="1">
    <citation type="journal article" date="2014" name="Front. Microbiol.">
        <title>High frequency of phylogenetically diverse reductive dehalogenase-homologous genes in deep subseafloor sedimentary metagenomes.</title>
        <authorList>
            <person name="Kawai M."/>
            <person name="Futagami T."/>
            <person name="Toyoda A."/>
            <person name="Takaki Y."/>
            <person name="Nishi S."/>
            <person name="Hori S."/>
            <person name="Arai W."/>
            <person name="Tsubouchi T."/>
            <person name="Morono Y."/>
            <person name="Uchiyama I."/>
            <person name="Ito T."/>
            <person name="Fujiyama A."/>
            <person name="Inagaki F."/>
            <person name="Takami H."/>
        </authorList>
    </citation>
    <scope>NUCLEOTIDE SEQUENCE</scope>
    <source>
        <strain evidence="2">Expedition CK06-06</strain>
    </source>
</reference>
<protein>
    <submittedName>
        <fullName evidence="2">Uncharacterized protein</fullName>
    </submittedName>
</protein>
<dbReference type="EMBL" id="BARV01014604">
    <property type="protein sequence ID" value="GAI21030.1"/>
    <property type="molecule type" value="Genomic_DNA"/>
</dbReference>
<keyword evidence="1" id="KW-1133">Transmembrane helix</keyword>
<evidence type="ECO:0000313" key="2">
    <source>
        <dbReference type="EMBL" id="GAI21030.1"/>
    </source>
</evidence>
<evidence type="ECO:0000256" key="1">
    <source>
        <dbReference type="SAM" id="Phobius"/>
    </source>
</evidence>
<proteinExistence type="predicted"/>
<gene>
    <name evidence="2" type="ORF">S06H3_25373</name>
</gene>
<keyword evidence="1" id="KW-0472">Membrane</keyword>
<sequence length="150" mass="16521">MSLRIIGALVAKDLSLFFRNRFFALITVLGLVAYLVIYFIMSKAVNENLEIGLYAPVAFPTFEQMQGEGLEIGEVESEELLKEGVTEGQYVAGIMLPADIMEGLITGQKPKISVYFASDVPEEIKVAVEVLIKYNNVDSEAGFEAATFGW</sequence>
<feature type="transmembrane region" description="Helical" evidence="1">
    <location>
        <begin position="21"/>
        <end position="41"/>
    </location>
</feature>
<dbReference type="AlphaFoldDB" id="X1N2G3"/>
<name>X1N2G3_9ZZZZ</name>
<keyword evidence="1" id="KW-0812">Transmembrane</keyword>
<accession>X1N2G3</accession>